<dbReference type="AlphaFoldDB" id="X0WCG2"/>
<comment type="caution">
    <text evidence="3">The sequence shown here is derived from an EMBL/GenBank/DDBJ whole genome shotgun (WGS) entry which is preliminary data.</text>
</comment>
<organism evidence="3">
    <name type="scientific">marine sediment metagenome</name>
    <dbReference type="NCBI Taxonomy" id="412755"/>
    <lineage>
        <taxon>unclassified sequences</taxon>
        <taxon>metagenomes</taxon>
        <taxon>ecological metagenomes</taxon>
    </lineage>
</organism>
<keyword evidence="1" id="KW-1133">Transmembrane helix</keyword>
<feature type="non-terminal residue" evidence="3">
    <location>
        <position position="65"/>
    </location>
</feature>
<gene>
    <name evidence="3" type="ORF">S01H1_71472</name>
</gene>
<sequence length="65" mass="6723">MKINMGSIDRAIRVVIAAVLIGVGLGVVWGPWGIAMAAVGAIPLLTGLSGFCPLYLPFGIDTRGR</sequence>
<evidence type="ECO:0000259" key="2">
    <source>
        <dbReference type="Pfam" id="PF11127"/>
    </source>
</evidence>
<protein>
    <recommendedName>
        <fullName evidence="2">Inner membrane protein YgaP-like transmembrane domain-containing protein</fullName>
    </recommendedName>
</protein>
<dbReference type="InterPro" id="IPR021309">
    <property type="entry name" value="YgaP-like_TM"/>
</dbReference>
<feature type="transmembrane region" description="Helical" evidence="1">
    <location>
        <begin position="35"/>
        <end position="56"/>
    </location>
</feature>
<keyword evidence="1" id="KW-0472">Membrane</keyword>
<name>X0WCG2_9ZZZZ</name>
<feature type="transmembrane region" description="Helical" evidence="1">
    <location>
        <begin position="12"/>
        <end position="29"/>
    </location>
</feature>
<dbReference type="Pfam" id="PF11127">
    <property type="entry name" value="YgaP-like_TM"/>
    <property type="match status" value="1"/>
</dbReference>
<accession>X0WCG2</accession>
<proteinExistence type="predicted"/>
<evidence type="ECO:0000256" key="1">
    <source>
        <dbReference type="SAM" id="Phobius"/>
    </source>
</evidence>
<dbReference type="EMBL" id="BARS01047594">
    <property type="protein sequence ID" value="GAG28629.1"/>
    <property type="molecule type" value="Genomic_DNA"/>
</dbReference>
<evidence type="ECO:0000313" key="3">
    <source>
        <dbReference type="EMBL" id="GAG28629.1"/>
    </source>
</evidence>
<keyword evidence="1" id="KW-0812">Transmembrane</keyword>
<reference evidence="3" key="1">
    <citation type="journal article" date="2014" name="Front. Microbiol.">
        <title>High frequency of phylogenetically diverse reductive dehalogenase-homologous genes in deep subseafloor sedimentary metagenomes.</title>
        <authorList>
            <person name="Kawai M."/>
            <person name="Futagami T."/>
            <person name="Toyoda A."/>
            <person name="Takaki Y."/>
            <person name="Nishi S."/>
            <person name="Hori S."/>
            <person name="Arai W."/>
            <person name="Tsubouchi T."/>
            <person name="Morono Y."/>
            <person name="Uchiyama I."/>
            <person name="Ito T."/>
            <person name="Fujiyama A."/>
            <person name="Inagaki F."/>
            <person name="Takami H."/>
        </authorList>
    </citation>
    <scope>NUCLEOTIDE SEQUENCE</scope>
    <source>
        <strain evidence="3">Expedition CK06-06</strain>
    </source>
</reference>
<feature type="domain" description="Inner membrane protein YgaP-like transmembrane" evidence="2">
    <location>
        <begin position="1"/>
        <end position="64"/>
    </location>
</feature>